<dbReference type="EMBL" id="HBUE01149725">
    <property type="protein sequence ID" value="CAG6504586.1"/>
    <property type="molecule type" value="Transcribed_RNA"/>
</dbReference>
<organism evidence="1">
    <name type="scientific">Culex pipiens</name>
    <name type="common">House mosquito</name>
    <dbReference type="NCBI Taxonomy" id="7175"/>
    <lineage>
        <taxon>Eukaryota</taxon>
        <taxon>Metazoa</taxon>
        <taxon>Ecdysozoa</taxon>
        <taxon>Arthropoda</taxon>
        <taxon>Hexapoda</taxon>
        <taxon>Insecta</taxon>
        <taxon>Pterygota</taxon>
        <taxon>Neoptera</taxon>
        <taxon>Endopterygota</taxon>
        <taxon>Diptera</taxon>
        <taxon>Nematocera</taxon>
        <taxon>Culicoidea</taxon>
        <taxon>Culicidae</taxon>
        <taxon>Culicinae</taxon>
        <taxon>Culicini</taxon>
        <taxon>Culex</taxon>
        <taxon>Culex</taxon>
    </lineage>
</organism>
<evidence type="ECO:0000313" key="1">
    <source>
        <dbReference type="EMBL" id="CAG6504586.1"/>
    </source>
</evidence>
<protein>
    <submittedName>
        <fullName evidence="1">(northern house mosquito) hypothetical protein</fullName>
    </submittedName>
</protein>
<dbReference type="EMBL" id="HBUE01254702">
    <property type="protein sequence ID" value="CAG6555862.1"/>
    <property type="molecule type" value="Transcribed_RNA"/>
</dbReference>
<sequence>MHETSNGHCSDKRKHVFFRSSEQFDGKIIAIGTSRKLNRGEATQPEGNLRVRNVNKKKTEQRSRFCTFANLFRREIASTSLKEVQKAREIRHACFSFAYPLIKSVSKVKNWTEHVGKCLSSAGFCPSFVVLICYLLV</sequence>
<reference evidence="1" key="1">
    <citation type="submission" date="2021-05" db="EMBL/GenBank/DDBJ databases">
        <authorList>
            <person name="Alioto T."/>
            <person name="Alioto T."/>
            <person name="Gomez Garrido J."/>
        </authorList>
    </citation>
    <scope>NUCLEOTIDE SEQUENCE</scope>
</reference>
<dbReference type="EMBL" id="HBUE01087680">
    <property type="protein sequence ID" value="CAG6480184.1"/>
    <property type="molecule type" value="Transcribed_RNA"/>
</dbReference>
<proteinExistence type="predicted"/>
<dbReference type="EMBL" id="HBUE01149724">
    <property type="protein sequence ID" value="CAG6504585.1"/>
    <property type="molecule type" value="Transcribed_RNA"/>
</dbReference>
<dbReference type="AlphaFoldDB" id="A0A8D8D3P6"/>
<dbReference type="EMBL" id="HBUE01254701">
    <property type="protein sequence ID" value="CAG6555861.1"/>
    <property type="molecule type" value="Transcribed_RNA"/>
</dbReference>
<name>A0A8D8D3P6_CULPI</name>
<accession>A0A8D8D3P6</accession>